<dbReference type="AlphaFoldDB" id="A0A0E9R8M6"/>
<protein>
    <submittedName>
        <fullName evidence="2">Uncharacterized protein</fullName>
    </submittedName>
</protein>
<sequence length="43" mass="4673">MPACLGEWESGADKAGQLSTLAINEEKKRKEKKPKGKSLANET</sequence>
<proteinExistence type="predicted"/>
<reference evidence="2" key="2">
    <citation type="journal article" date="2015" name="Fish Shellfish Immunol.">
        <title>Early steps in the European eel (Anguilla anguilla)-Vibrio vulnificus interaction in the gills: Role of the RtxA13 toxin.</title>
        <authorList>
            <person name="Callol A."/>
            <person name="Pajuelo D."/>
            <person name="Ebbesson L."/>
            <person name="Teles M."/>
            <person name="MacKenzie S."/>
            <person name="Amaro C."/>
        </authorList>
    </citation>
    <scope>NUCLEOTIDE SEQUENCE</scope>
</reference>
<organism evidence="2">
    <name type="scientific">Anguilla anguilla</name>
    <name type="common">European freshwater eel</name>
    <name type="synonym">Muraena anguilla</name>
    <dbReference type="NCBI Taxonomy" id="7936"/>
    <lineage>
        <taxon>Eukaryota</taxon>
        <taxon>Metazoa</taxon>
        <taxon>Chordata</taxon>
        <taxon>Craniata</taxon>
        <taxon>Vertebrata</taxon>
        <taxon>Euteleostomi</taxon>
        <taxon>Actinopterygii</taxon>
        <taxon>Neopterygii</taxon>
        <taxon>Teleostei</taxon>
        <taxon>Anguilliformes</taxon>
        <taxon>Anguillidae</taxon>
        <taxon>Anguilla</taxon>
    </lineage>
</organism>
<dbReference type="EMBL" id="GBXM01083076">
    <property type="protein sequence ID" value="JAH25501.1"/>
    <property type="molecule type" value="Transcribed_RNA"/>
</dbReference>
<accession>A0A0E9R8M6</accession>
<feature type="region of interest" description="Disordered" evidence="1">
    <location>
        <begin position="16"/>
        <end position="43"/>
    </location>
</feature>
<name>A0A0E9R8M6_ANGAN</name>
<evidence type="ECO:0000313" key="2">
    <source>
        <dbReference type="EMBL" id="JAH25501.1"/>
    </source>
</evidence>
<evidence type="ECO:0000256" key="1">
    <source>
        <dbReference type="SAM" id="MobiDB-lite"/>
    </source>
</evidence>
<reference evidence="2" key="1">
    <citation type="submission" date="2014-11" db="EMBL/GenBank/DDBJ databases">
        <authorList>
            <person name="Amaro Gonzalez C."/>
        </authorList>
    </citation>
    <scope>NUCLEOTIDE SEQUENCE</scope>
</reference>